<comment type="cofactor">
    <cofactor evidence="1">
        <name>FMN</name>
        <dbReference type="ChEBI" id="CHEBI:58210"/>
    </cofactor>
</comment>
<dbReference type="InterPro" id="IPR004136">
    <property type="entry name" value="NMO"/>
</dbReference>
<dbReference type="CDD" id="cd04730">
    <property type="entry name" value="NPD_like"/>
    <property type="match status" value="1"/>
</dbReference>
<dbReference type="Pfam" id="PF03060">
    <property type="entry name" value="NMO"/>
    <property type="match status" value="1"/>
</dbReference>
<evidence type="ECO:0000256" key="4">
    <source>
        <dbReference type="ARBA" id="ARBA00022630"/>
    </source>
</evidence>
<evidence type="ECO:0000313" key="10">
    <source>
        <dbReference type="EMBL" id="GFG64725.1"/>
    </source>
</evidence>
<gene>
    <name evidence="10" type="ORF">MKUB_22150</name>
</gene>
<keyword evidence="6" id="KW-0560">Oxidoreductase</keyword>
<evidence type="ECO:0000256" key="7">
    <source>
        <dbReference type="ARBA" id="ARBA00023033"/>
    </source>
</evidence>
<dbReference type="Proteomes" id="UP000465306">
    <property type="component" value="Unassembled WGS sequence"/>
</dbReference>
<accession>A0ABQ1BLX7</accession>
<dbReference type="PANTHER" id="PTHR42747">
    <property type="entry name" value="NITRONATE MONOOXYGENASE-RELATED"/>
    <property type="match status" value="1"/>
</dbReference>
<comment type="catalytic activity">
    <reaction evidence="9">
        <text>3 propionate 3-nitronate + 3 O2 + H2O = 3 3-oxopropanoate + 2 nitrate + nitrite + H2O2 + 3 H(+)</text>
        <dbReference type="Rhea" id="RHEA:57332"/>
        <dbReference type="ChEBI" id="CHEBI:15377"/>
        <dbReference type="ChEBI" id="CHEBI:15378"/>
        <dbReference type="ChEBI" id="CHEBI:15379"/>
        <dbReference type="ChEBI" id="CHEBI:16240"/>
        <dbReference type="ChEBI" id="CHEBI:16301"/>
        <dbReference type="ChEBI" id="CHEBI:17632"/>
        <dbReference type="ChEBI" id="CHEBI:33190"/>
        <dbReference type="ChEBI" id="CHEBI:136067"/>
    </reaction>
</comment>
<dbReference type="InterPro" id="IPR013785">
    <property type="entry name" value="Aldolase_TIM"/>
</dbReference>
<organism evidence="10 11">
    <name type="scientific">Mycobacterium kubicae</name>
    <dbReference type="NCBI Taxonomy" id="120959"/>
    <lineage>
        <taxon>Bacteria</taxon>
        <taxon>Bacillati</taxon>
        <taxon>Actinomycetota</taxon>
        <taxon>Actinomycetes</taxon>
        <taxon>Mycobacteriales</taxon>
        <taxon>Mycobacteriaceae</taxon>
        <taxon>Mycobacterium</taxon>
        <taxon>Mycobacterium simiae complex</taxon>
    </lineage>
</organism>
<dbReference type="Gene3D" id="3.20.20.70">
    <property type="entry name" value="Aldolase class I"/>
    <property type="match status" value="1"/>
</dbReference>
<reference evidence="10 11" key="1">
    <citation type="journal article" date="2019" name="Emerg. Microbes Infect.">
        <title>Comprehensive subspecies identification of 175 nontuberculous mycobacteria species based on 7547 genomic profiles.</title>
        <authorList>
            <person name="Matsumoto Y."/>
            <person name="Kinjo T."/>
            <person name="Motooka D."/>
            <person name="Nabeya D."/>
            <person name="Jung N."/>
            <person name="Uechi K."/>
            <person name="Horii T."/>
            <person name="Iida T."/>
            <person name="Fujita J."/>
            <person name="Nakamura S."/>
        </authorList>
    </citation>
    <scope>NUCLEOTIDE SEQUENCE [LARGE SCALE GENOMIC DNA]</scope>
    <source>
        <strain evidence="10 11">JCM 13573</strain>
    </source>
</reference>
<keyword evidence="7" id="KW-0503">Monooxygenase</keyword>
<keyword evidence="5" id="KW-0288">FMN</keyword>
<evidence type="ECO:0000256" key="1">
    <source>
        <dbReference type="ARBA" id="ARBA00001917"/>
    </source>
</evidence>
<dbReference type="EMBL" id="BLKU01000003">
    <property type="protein sequence ID" value="GFG64725.1"/>
    <property type="molecule type" value="Genomic_DNA"/>
</dbReference>
<keyword evidence="4" id="KW-0285">Flavoprotein</keyword>
<sequence length="340" mass="35149">MFDRFSLADLTVRVVGAPMAGGPTTPLLAAAVSNAGGLGFLAAGSMSADELAAAIVATRKLTSGPIGVNLFAPQQSTSCPENLAEFAAALAPDAEHYGVTLGEPRTHDDEWATKLEVVCDLRPEVVSFTFGLPTSELCARLTRTGIVTVATVTTVLEGVIALSRGIDALVAQGPSAGGHRATFDALATPPDDPLDDLVTALVACFDCPVIAAGGVGTPNDVRRLRDAGATAVQLGTALLLADEAGTNPVYRAALRDPCFTETVLTRAFTGRYARALRNRFIEAHEGQAVSDFPRVAMITAPLQAAAIAKGDPHGIALWAGAQFRHARTGPATDIVRELAG</sequence>
<evidence type="ECO:0000313" key="11">
    <source>
        <dbReference type="Proteomes" id="UP000465306"/>
    </source>
</evidence>
<evidence type="ECO:0000256" key="6">
    <source>
        <dbReference type="ARBA" id="ARBA00023002"/>
    </source>
</evidence>
<comment type="caution">
    <text evidence="10">The sequence shown here is derived from an EMBL/GenBank/DDBJ whole genome shotgun (WGS) entry which is preliminary data.</text>
</comment>
<evidence type="ECO:0000256" key="3">
    <source>
        <dbReference type="ARBA" id="ARBA00022575"/>
    </source>
</evidence>
<dbReference type="SUPFAM" id="SSF51412">
    <property type="entry name" value="Inosine monophosphate dehydrogenase (IMPDH)"/>
    <property type="match status" value="1"/>
</dbReference>
<name>A0ABQ1BLX7_9MYCO</name>
<proteinExistence type="inferred from homology"/>
<keyword evidence="3" id="KW-0216">Detoxification</keyword>
<protein>
    <recommendedName>
        <fullName evidence="8">Propionate 3-nitronate monooxygenase</fullName>
    </recommendedName>
</protein>
<dbReference type="PANTHER" id="PTHR42747:SF3">
    <property type="entry name" value="NITRONATE MONOOXYGENASE-RELATED"/>
    <property type="match status" value="1"/>
</dbReference>
<comment type="similarity">
    <text evidence="2">Belongs to the nitronate monooxygenase family. NMO class I subfamily.</text>
</comment>
<dbReference type="RefSeq" id="WP_255322631.1">
    <property type="nucleotide sequence ID" value="NZ_BLKU01000003.1"/>
</dbReference>
<evidence type="ECO:0000256" key="8">
    <source>
        <dbReference type="ARBA" id="ARBA00031155"/>
    </source>
</evidence>
<evidence type="ECO:0000256" key="5">
    <source>
        <dbReference type="ARBA" id="ARBA00022643"/>
    </source>
</evidence>
<evidence type="ECO:0000256" key="2">
    <source>
        <dbReference type="ARBA" id="ARBA00009881"/>
    </source>
</evidence>
<keyword evidence="11" id="KW-1185">Reference proteome</keyword>
<evidence type="ECO:0000256" key="9">
    <source>
        <dbReference type="ARBA" id="ARBA00049401"/>
    </source>
</evidence>